<proteinExistence type="predicted"/>
<sequence length="74" mass="7750">MPSKYSIPSSPTFGFFPNSPTSPNAFAGFGIPQSPRDSHAMYAAFSASASGHPPSAAQSSQGSKSAFKNLLRRK</sequence>
<feature type="compositionally biased region" description="Low complexity" evidence="1">
    <location>
        <begin position="47"/>
        <end position="66"/>
    </location>
</feature>
<dbReference type="EMBL" id="JANIEX010000177">
    <property type="protein sequence ID" value="KAJ3571605.1"/>
    <property type="molecule type" value="Genomic_DNA"/>
</dbReference>
<gene>
    <name evidence="2" type="ORF">NP233_g3650</name>
</gene>
<comment type="caution">
    <text evidence="2">The sequence shown here is derived from an EMBL/GenBank/DDBJ whole genome shotgun (WGS) entry which is preliminary data.</text>
</comment>
<name>A0AAD5YTP6_9AGAR</name>
<organism evidence="2 3">
    <name type="scientific">Leucocoprinus birnbaumii</name>
    <dbReference type="NCBI Taxonomy" id="56174"/>
    <lineage>
        <taxon>Eukaryota</taxon>
        <taxon>Fungi</taxon>
        <taxon>Dikarya</taxon>
        <taxon>Basidiomycota</taxon>
        <taxon>Agaricomycotina</taxon>
        <taxon>Agaricomycetes</taxon>
        <taxon>Agaricomycetidae</taxon>
        <taxon>Agaricales</taxon>
        <taxon>Agaricineae</taxon>
        <taxon>Agaricaceae</taxon>
        <taxon>Leucocoprinus</taxon>
    </lineage>
</organism>
<evidence type="ECO:0000313" key="3">
    <source>
        <dbReference type="Proteomes" id="UP001213000"/>
    </source>
</evidence>
<feature type="region of interest" description="Disordered" evidence="1">
    <location>
        <begin position="47"/>
        <end position="74"/>
    </location>
</feature>
<accession>A0AAD5YTP6</accession>
<evidence type="ECO:0000313" key="2">
    <source>
        <dbReference type="EMBL" id="KAJ3571605.1"/>
    </source>
</evidence>
<keyword evidence="3" id="KW-1185">Reference proteome</keyword>
<protein>
    <submittedName>
        <fullName evidence="2">Uncharacterized protein</fullName>
    </submittedName>
</protein>
<dbReference type="Proteomes" id="UP001213000">
    <property type="component" value="Unassembled WGS sequence"/>
</dbReference>
<dbReference type="AlphaFoldDB" id="A0AAD5YTP6"/>
<reference evidence="2" key="1">
    <citation type="submission" date="2022-07" db="EMBL/GenBank/DDBJ databases">
        <title>Genome Sequence of Leucocoprinus birnbaumii.</title>
        <authorList>
            <person name="Buettner E."/>
        </authorList>
    </citation>
    <scope>NUCLEOTIDE SEQUENCE</scope>
    <source>
        <strain evidence="2">VT141</strain>
    </source>
</reference>
<evidence type="ECO:0000256" key="1">
    <source>
        <dbReference type="SAM" id="MobiDB-lite"/>
    </source>
</evidence>